<dbReference type="OMA" id="DVAYWCH"/>
<name>A0A7R8UMV5_HERIL</name>
<evidence type="ECO:0000256" key="4">
    <source>
        <dbReference type="ARBA" id="ARBA00023212"/>
    </source>
</evidence>
<evidence type="ECO:0000256" key="1">
    <source>
        <dbReference type="ARBA" id="ARBA00004120"/>
    </source>
</evidence>
<dbReference type="PROSITE" id="PS51381">
    <property type="entry name" value="C2_B9"/>
    <property type="match status" value="1"/>
</dbReference>
<proteinExistence type="inferred from homology"/>
<protein>
    <recommendedName>
        <fullName evidence="7">B9 domain-containing protein 2</fullName>
    </recommendedName>
</protein>
<evidence type="ECO:0000256" key="3">
    <source>
        <dbReference type="ARBA" id="ARBA00022794"/>
    </source>
</evidence>
<keyword evidence="3" id="KW-0970">Cilium biogenesis/degradation</keyword>
<dbReference type="FunCoup" id="A0A7R8UMV5">
    <property type="interactions" value="42"/>
</dbReference>
<keyword evidence="5" id="KW-0966">Cell projection</keyword>
<dbReference type="PANTHER" id="PTHR12968">
    <property type="entry name" value="B9 DOMAIN-CONTAINING"/>
    <property type="match status" value="1"/>
</dbReference>
<evidence type="ECO:0000256" key="7">
    <source>
        <dbReference type="ARBA" id="ARBA00039272"/>
    </source>
</evidence>
<evidence type="ECO:0000256" key="5">
    <source>
        <dbReference type="ARBA" id="ARBA00023273"/>
    </source>
</evidence>
<dbReference type="EMBL" id="LR899010">
    <property type="protein sequence ID" value="CAD7083439.1"/>
    <property type="molecule type" value="Genomic_DNA"/>
</dbReference>
<evidence type="ECO:0000256" key="2">
    <source>
        <dbReference type="ARBA" id="ARBA00022490"/>
    </source>
</evidence>
<dbReference type="AlphaFoldDB" id="A0A7R8UMV5"/>
<accession>A0A7R8UMV5</accession>
<dbReference type="OrthoDB" id="184109at2759"/>
<reference evidence="8 9" key="1">
    <citation type="submission" date="2020-11" db="EMBL/GenBank/DDBJ databases">
        <authorList>
            <person name="Wallbank WR R."/>
            <person name="Pardo Diaz C."/>
            <person name="Kozak K."/>
            <person name="Martin S."/>
            <person name="Jiggins C."/>
            <person name="Moest M."/>
            <person name="Warren A I."/>
            <person name="Generalovic N T."/>
            <person name="Byers J.R.P. K."/>
            <person name="Montejo-Kovacevich G."/>
            <person name="Yen C E."/>
        </authorList>
    </citation>
    <scope>NUCLEOTIDE SEQUENCE [LARGE SCALE GENOMIC DNA]</scope>
</reference>
<dbReference type="InParanoid" id="A0A7R8UMV5"/>
<evidence type="ECO:0000313" key="8">
    <source>
        <dbReference type="EMBL" id="CAD7083439.1"/>
    </source>
</evidence>
<organism evidence="8 9">
    <name type="scientific">Hermetia illucens</name>
    <name type="common">Black soldier fly</name>
    <dbReference type="NCBI Taxonomy" id="343691"/>
    <lineage>
        <taxon>Eukaryota</taxon>
        <taxon>Metazoa</taxon>
        <taxon>Ecdysozoa</taxon>
        <taxon>Arthropoda</taxon>
        <taxon>Hexapoda</taxon>
        <taxon>Insecta</taxon>
        <taxon>Pterygota</taxon>
        <taxon>Neoptera</taxon>
        <taxon>Endopterygota</taxon>
        <taxon>Diptera</taxon>
        <taxon>Brachycera</taxon>
        <taxon>Stratiomyomorpha</taxon>
        <taxon>Stratiomyidae</taxon>
        <taxon>Hermetiinae</taxon>
        <taxon>Hermetia</taxon>
    </lineage>
</organism>
<dbReference type="InterPro" id="IPR010796">
    <property type="entry name" value="C2_B9-type_dom"/>
</dbReference>
<dbReference type="GO" id="GO:0036038">
    <property type="term" value="C:MKS complex"/>
    <property type="evidence" value="ECO:0007669"/>
    <property type="project" value="TreeGrafter"/>
</dbReference>
<keyword evidence="9" id="KW-1185">Reference proteome</keyword>
<keyword evidence="4" id="KW-0206">Cytoskeleton</keyword>
<evidence type="ECO:0000313" key="9">
    <source>
        <dbReference type="Proteomes" id="UP000594454"/>
    </source>
</evidence>
<dbReference type="Pfam" id="PF07162">
    <property type="entry name" value="B9-C2"/>
    <property type="match status" value="1"/>
</dbReference>
<evidence type="ECO:0000256" key="6">
    <source>
        <dbReference type="ARBA" id="ARBA00038411"/>
    </source>
</evidence>
<sequence length="177" mass="20191">MAELHIIGQIVKAIEFEEPKLFCKWSIQIGSSWKVVEGESEGQTVTALDRLEESSTFAHPIDVHLGTRGVQGWPKIHVEIFAVNAVNNSWPVGFGFIHIPTQPGYHLLEINTWKIAPYTFLDKLRERFWSGGYTLSRSDLIYSGTERYKILTKSSGKVLVEVMLLYRNFAKFGVEFK</sequence>
<comment type="similarity">
    <text evidence="6">Belongs to the B9D family.</text>
</comment>
<comment type="subcellular location">
    <subcellularLocation>
        <location evidence="1">Cytoplasm</location>
        <location evidence="1">Cytoskeleton</location>
        <location evidence="1">Cilium basal body</location>
    </subcellularLocation>
</comment>
<keyword evidence="2" id="KW-0963">Cytoplasm</keyword>
<dbReference type="Proteomes" id="UP000594454">
    <property type="component" value="Chromosome 2"/>
</dbReference>
<dbReference type="PANTHER" id="PTHR12968:SF2">
    <property type="entry name" value="B9 DOMAIN-CONTAINING PROTEIN 2"/>
    <property type="match status" value="1"/>
</dbReference>
<gene>
    <name evidence="8" type="ORF">HERILL_LOCUS6400</name>
</gene>
<dbReference type="GO" id="GO:0060271">
    <property type="term" value="P:cilium assembly"/>
    <property type="evidence" value="ECO:0007669"/>
    <property type="project" value="TreeGrafter"/>
</dbReference>